<proteinExistence type="predicted"/>
<reference evidence="1" key="1">
    <citation type="submission" date="2018-02" db="EMBL/GenBank/DDBJ databases">
        <title>Rhizophora mucronata_Transcriptome.</title>
        <authorList>
            <person name="Meera S.P."/>
            <person name="Sreeshan A."/>
            <person name="Augustine A."/>
        </authorList>
    </citation>
    <scope>NUCLEOTIDE SEQUENCE</scope>
    <source>
        <tissue evidence="1">Leaf</tissue>
    </source>
</reference>
<dbReference type="EMBL" id="GGEC01036046">
    <property type="protein sequence ID" value="MBX16530.1"/>
    <property type="molecule type" value="Transcribed_RNA"/>
</dbReference>
<keyword evidence="1" id="KW-0548">Nucleotidyltransferase</keyword>
<dbReference type="GO" id="GO:0016779">
    <property type="term" value="F:nucleotidyltransferase activity"/>
    <property type="evidence" value="ECO:0007669"/>
    <property type="project" value="UniProtKB-KW"/>
</dbReference>
<keyword evidence="1" id="KW-0808">Transferase</keyword>
<evidence type="ECO:0000313" key="1">
    <source>
        <dbReference type="EMBL" id="MBX16530.1"/>
    </source>
</evidence>
<organism evidence="1">
    <name type="scientific">Rhizophora mucronata</name>
    <name type="common">Asiatic mangrove</name>
    <dbReference type="NCBI Taxonomy" id="61149"/>
    <lineage>
        <taxon>Eukaryota</taxon>
        <taxon>Viridiplantae</taxon>
        <taxon>Streptophyta</taxon>
        <taxon>Embryophyta</taxon>
        <taxon>Tracheophyta</taxon>
        <taxon>Spermatophyta</taxon>
        <taxon>Magnoliopsida</taxon>
        <taxon>eudicotyledons</taxon>
        <taxon>Gunneridae</taxon>
        <taxon>Pentapetalae</taxon>
        <taxon>rosids</taxon>
        <taxon>fabids</taxon>
        <taxon>Malpighiales</taxon>
        <taxon>Rhizophoraceae</taxon>
        <taxon>Rhizophora</taxon>
    </lineage>
</organism>
<protein>
    <submittedName>
        <fullName evidence="1">Choline-phosphate cytidylyltransferase 1</fullName>
    </submittedName>
</protein>
<dbReference type="AlphaFoldDB" id="A0A2P2LF35"/>
<name>A0A2P2LF35_RHIMU</name>
<accession>A0A2P2LF35</accession>
<sequence>MASTISSTSATLALSNKPRNCFQIPIFLLDVVMMKQPTSSRAKLL</sequence>